<dbReference type="GeneID" id="64663196"/>
<feature type="compositionally biased region" description="Polar residues" evidence="1">
    <location>
        <begin position="22"/>
        <end position="31"/>
    </location>
</feature>
<evidence type="ECO:0000313" key="3">
    <source>
        <dbReference type="EMBL" id="KAG1885861.1"/>
    </source>
</evidence>
<gene>
    <name evidence="3" type="ORF">F5891DRAFT_1201527</name>
</gene>
<feature type="compositionally biased region" description="Polar residues" evidence="1">
    <location>
        <begin position="102"/>
        <end position="122"/>
    </location>
</feature>
<sequence>MPPKKRAKHSTVNTKDGDTAPCRQSSRNNRGVGSHAAQLQKAGEAIAAPARSCRKNDYLDLDASDPEENSMAPSQMRGGKKIAPAKPRAVGNGARRKPASATPPTTSNDLELSSQELGNNVRNRPLYTSPHPVLRTACSSDRFGFKAPISTTTQCIKKVPQSTSRRMAAQEEDERDDNDNEDKDDNDDNTGLHEHNDTQETYDVLECHQAQNGRCKAPSPSYLSKATGKARARASTRSMSPRQRPSQHYNNSRSPHSHLSQHHDNSRSPHSRLSQHHDRLGSRQRVPSVGASSVRVPPSSHNSSTGSRSQRQSSYRHIISTQASLHTQHRRSPNTSSRGRTQPSSHRHSPSRTRSDHAMTPSRSRSRSATPTDARRTQNIKTNQDNPSKLGFYPPSVLSHPIPEHQDALKLAQEVLDAELWASHQKKLKFVHGYFPEYNPQMCRLLCDDLFTFHTELKKTAISITKQSYDIFPKGAVMRSEEIKKRVVATASRLIKTGDYLRIPDSSNGKFKNFVSQALKDICIEFFYSNSKKALKNTDDFHRTLPVNGLILAVVVVKGVFLGSAKQALTRTDFVRLQKSVNKLLDIPERREELEEMLAQWAKIGMGGSDWHLDGSDAGSDAGTSISYFNALFNA</sequence>
<accession>A0AAD4DN86</accession>
<dbReference type="InterPro" id="IPR045341">
    <property type="entry name" value="DUF6532"/>
</dbReference>
<comment type="caution">
    <text evidence="3">The sequence shown here is derived from an EMBL/GenBank/DDBJ whole genome shotgun (WGS) entry which is preliminary data.</text>
</comment>
<reference evidence="3" key="1">
    <citation type="journal article" date="2020" name="New Phytol.">
        <title>Comparative genomics reveals dynamic genome evolution in host specialist ectomycorrhizal fungi.</title>
        <authorList>
            <person name="Lofgren L.A."/>
            <person name="Nguyen N.H."/>
            <person name="Vilgalys R."/>
            <person name="Ruytinx J."/>
            <person name="Liao H.L."/>
            <person name="Branco S."/>
            <person name="Kuo A."/>
            <person name="LaButti K."/>
            <person name="Lipzen A."/>
            <person name="Andreopoulos W."/>
            <person name="Pangilinan J."/>
            <person name="Riley R."/>
            <person name="Hundley H."/>
            <person name="Na H."/>
            <person name="Barry K."/>
            <person name="Grigoriev I.V."/>
            <person name="Stajich J.E."/>
            <person name="Kennedy P.G."/>
        </authorList>
    </citation>
    <scope>NUCLEOTIDE SEQUENCE</scope>
    <source>
        <strain evidence="3">FC203</strain>
    </source>
</reference>
<organism evidence="3 4">
    <name type="scientific">Suillus fuscotomentosus</name>
    <dbReference type="NCBI Taxonomy" id="1912939"/>
    <lineage>
        <taxon>Eukaryota</taxon>
        <taxon>Fungi</taxon>
        <taxon>Dikarya</taxon>
        <taxon>Basidiomycota</taxon>
        <taxon>Agaricomycotina</taxon>
        <taxon>Agaricomycetes</taxon>
        <taxon>Agaricomycetidae</taxon>
        <taxon>Boletales</taxon>
        <taxon>Suillineae</taxon>
        <taxon>Suillaceae</taxon>
        <taxon>Suillus</taxon>
    </lineage>
</organism>
<feature type="region of interest" description="Disordered" evidence="1">
    <location>
        <begin position="212"/>
        <end position="390"/>
    </location>
</feature>
<keyword evidence="4" id="KW-1185">Reference proteome</keyword>
<dbReference type="Pfam" id="PF20149">
    <property type="entry name" value="DUF6532"/>
    <property type="match status" value="1"/>
</dbReference>
<feature type="compositionally biased region" description="Low complexity" evidence="1">
    <location>
        <begin position="303"/>
        <end position="313"/>
    </location>
</feature>
<protein>
    <recommendedName>
        <fullName evidence="2">DUF6532 domain-containing protein</fullName>
    </recommendedName>
</protein>
<proteinExistence type="predicted"/>
<feature type="compositionally biased region" description="Polar residues" evidence="1">
    <location>
        <begin position="235"/>
        <end position="254"/>
    </location>
</feature>
<name>A0AAD4DN86_9AGAM</name>
<dbReference type="EMBL" id="JABBWK010000306">
    <property type="protein sequence ID" value="KAG1885861.1"/>
    <property type="molecule type" value="Genomic_DNA"/>
</dbReference>
<feature type="region of interest" description="Disordered" evidence="1">
    <location>
        <begin position="156"/>
        <end position="196"/>
    </location>
</feature>
<feature type="compositionally biased region" description="Acidic residues" evidence="1">
    <location>
        <begin position="59"/>
        <end position="68"/>
    </location>
</feature>
<dbReference type="AlphaFoldDB" id="A0AAD4DN86"/>
<evidence type="ECO:0000313" key="4">
    <source>
        <dbReference type="Proteomes" id="UP001195769"/>
    </source>
</evidence>
<feature type="region of interest" description="Disordered" evidence="1">
    <location>
        <begin position="1"/>
        <end position="135"/>
    </location>
</feature>
<evidence type="ECO:0000256" key="1">
    <source>
        <dbReference type="SAM" id="MobiDB-lite"/>
    </source>
</evidence>
<evidence type="ECO:0000259" key="2">
    <source>
        <dbReference type="Pfam" id="PF20149"/>
    </source>
</evidence>
<feature type="compositionally biased region" description="Acidic residues" evidence="1">
    <location>
        <begin position="170"/>
        <end position="188"/>
    </location>
</feature>
<dbReference type="RefSeq" id="XP_041216447.1">
    <property type="nucleotide sequence ID" value="XM_041368898.1"/>
</dbReference>
<feature type="compositionally biased region" description="Polar residues" evidence="1">
    <location>
        <begin position="156"/>
        <end position="165"/>
    </location>
</feature>
<feature type="compositionally biased region" description="Low complexity" evidence="1">
    <location>
        <begin position="360"/>
        <end position="372"/>
    </location>
</feature>
<dbReference type="Proteomes" id="UP001195769">
    <property type="component" value="Unassembled WGS sequence"/>
</dbReference>
<feature type="domain" description="DUF6532" evidence="2">
    <location>
        <begin position="398"/>
        <end position="558"/>
    </location>
</feature>